<dbReference type="SUPFAM" id="SSF50475">
    <property type="entry name" value="FMN-binding split barrel"/>
    <property type="match status" value="1"/>
</dbReference>
<dbReference type="AlphaFoldDB" id="A0A382Y865"/>
<evidence type="ECO:0000256" key="1">
    <source>
        <dbReference type="ARBA" id="ARBA00001917"/>
    </source>
</evidence>
<comment type="similarity">
    <text evidence="4">Belongs to the flavoredoxin family.</text>
</comment>
<dbReference type="InterPro" id="IPR012349">
    <property type="entry name" value="Split_barrel_FMN-bd"/>
</dbReference>
<dbReference type="Gene3D" id="2.30.110.10">
    <property type="entry name" value="Electron Transport, Fmn-binding Protein, Chain A"/>
    <property type="match status" value="1"/>
</dbReference>
<name>A0A382Y865_9ZZZZ</name>
<sequence>MKFREFSAKDNDIQTNYHLMISGIAPRPIALVGSSDNNNHNLAPFSFFNGFGANPPIIGFS</sequence>
<gene>
    <name evidence="5" type="ORF">METZ01_LOCUS432376</name>
</gene>
<proteinExistence type="inferred from homology"/>
<comment type="cofactor">
    <cofactor evidence="1">
        <name>FMN</name>
        <dbReference type="ChEBI" id="CHEBI:58210"/>
    </cofactor>
</comment>
<evidence type="ECO:0000256" key="4">
    <source>
        <dbReference type="ARBA" id="ARBA00038054"/>
    </source>
</evidence>
<accession>A0A382Y865</accession>
<dbReference type="EMBL" id="UINC01173755">
    <property type="protein sequence ID" value="SVD79522.1"/>
    <property type="molecule type" value="Genomic_DNA"/>
</dbReference>
<organism evidence="5">
    <name type="scientific">marine metagenome</name>
    <dbReference type="NCBI Taxonomy" id="408172"/>
    <lineage>
        <taxon>unclassified sequences</taxon>
        <taxon>metagenomes</taxon>
        <taxon>ecological metagenomes</taxon>
    </lineage>
</organism>
<keyword evidence="2" id="KW-0285">Flavoprotein</keyword>
<reference evidence="5" key="1">
    <citation type="submission" date="2018-05" db="EMBL/GenBank/DDBJ databases">
        <authorList>
            <person name="Lanie J.A."/>
            <person name="Ng W.-L."/>
            <person name="Kazmierczak K.M."/>
            <person name="Andrzejewski T.M."/>
            <person name="Davidsen T.M."/>
            <person name="Wayne K.J."/>
            <person name="Tettelin H."/>
            <person name="Glass J.I."/>
            <person name="Rusch D."/>
            <person name="Podicherti R."/>
            <person name="Tsui H.-C.T."/>
            <person name="Winkler M.E."/>
        </authorList>
    </citation>
    <scope>NUCLEOTIDE SEQUENCE</scope>
</reference>
<evidence type="ECO:0000256" key="3">
    <source>
        <dbReference type="ARBA" id="ARBA00022643"/>
    </source>
</evidence>
<keyword evidence="3" id="KW-0288">FMN</keyword>
<feature type="non-terminal residue" evidence="5">
    <location>
        <position position="61"/>
    </location>
</feature>
<dbReference type="PANTHER" id="PTHR33798:SF5">
    <property type="entry name" value="FLAVIN REDUCTASE LIKE DOMAIN-CONTAINING PROTEIN"/>
    <property type="match status" value="1"/>
</dbReference>
<evidence type="ECO:0000256" key="2">
    <source>
        <dbReference type="ARBA" id="ARBA00022630"/>
    </source>
</evidence>
<evidence type="ECO:0008006" key="6">
    <source>
        <dbReference type="Google" id="ProtNLM"/>
    </source>
</evidence>
<evidence type="ECO:0000313" key="5">
    <source>
        <dbReference type="EMBL" id="SVD79522.1"/>
    </source>
</evidence>
<protein>
    <recommendedName>
        <fullName evidence="6">Flavin reductase like domain-containing protein</fullName>
    </recommendedName>
</protein>
<dbReference type="PANTHER" id="PTHR33798">
    <property type="entry name" value="FLAVOPROTEIN OXYGENASE"/>
    <property type="match status" value="1"/>
</dbReference>